<reference evidence="1" key="1">
    <citation type="submission" date="2021-03" db="EMBL/GenBank/DDBJ databases">
        <authorList>
            <consortium name="DOE Joint Genome Institute"/>
            <person name="Ahrendt S."/>
            <person name="Looney B.P."/>
            <person name="Miyauchi S."/>
            <person name="Morin E."/>
            <person name="Drula E."/>
            <person name="Courty P.E."/>
            <person name="Chicoki N."/>
            <person name="Fauchery L."/>
            <person name="Kohler A."/>
            <person name="Kuo A."/>
            <person name="Labutti K."/>
            <person name="Pangilinan J."/>
            <person name="Lipzen A."/>
            <person name="Riley R."/>
            <person name="Andreopoulos W."/>
            <person name="He G."/>
            <person name="Johnson J."/>
            <person name="Barry K.W."/>
            <person name="Grigoriev I.V."/>
            <person name="Nagy L."/>
            <person name="Hibbett D."/>
            <person name="Henrissat B."/>
            <person name="Matheny P.B."/>
            <person name="Labbe J."/>
            <person name="Martin F."/>
        </authorList>
    </citation>
    <scope>NUCLEOTIDE SEQUENCE</scope>
    <source>
        <strain evidence="1">HHB10654</strain>
    </source>
</reference>
<reference evidence="1" key="2">
    <citation type="journal article" date="2022" name="New Phytol.">
        <title>Evolutionary transition to the ectomycorrhizal habit in the genomes of a hyperdiverse lineage of mushroom-forming fungi.</title>
        <authorList>
            <person name="Looney B."/>
            <person name="Miyauchi S."/>
            <person name="Morin E."/>
            <person name="Drula E."/>
            <person name="Courty P.E."/>
            <person name="Kohler A."/>
            <person name="Kuo A."/>
            <person name="LaButti K."/>
            <person name="Pangilinan J."/>
            <person name="Lipzen A."/>
            <person name="Riley R."/>
            <person name="Andreopoulos W."/>
            <person name="He G."/>
            <person name="Johnson J."/>
            <person name="Nolan M."/>
            <person name="Tritt A."/>
            <person name="Barry K.W."/>
            <person name="Grigoriev I.V."/>
            <person name="Nagy L.G."/>
            <person name="Hibbett D."/>
            <person name="Henrissat B."/>
            <person name="Matheny P.B."/>
            <person name="Labbe J."/>
            <person name="Martin F.M."/>
        </authorList>
    </citation>
    <scope>NUCLEOTIDE SEQUENCE</scope>
    <source>
        <strain evidence="1">HHB10654</strain>
    </source>
</reference>
<dbReference type="Proteomes" id="UP000814140">
    <property type="component" value="Unassembled WGS sequence"/>
</dbReference>
<organism evidence="1 2">
    <name type="scientific">Artomyces pyxidatus</name>
    <dbReference type="NCBI Taxonomy" id="48021"/>
    <lineage>
        <taxon>Eukaryota</taxon>
        <taxon>Fungi</taxon>
        <taxon>Dikarya</taxon>
        <taxon>Basidiomycota</taxon>
        <taxon>Agaricomycotina</taxon>
        <taxon>Agaricomycetes</taxon>
        <taxon>Russulales</taxon>
        <taxon>Auriscalpiaceae</taxon>
        <taxon>Artomyces</taxon>
    </lineage>
</organism>
<sequence>MAPSILPALALFATLLSQVAAHISIFHPSMWGFNQSTAPTRPQDPLINLPFDQWWFHGHLSYPPHPNDIFQLPVGGTAHTETTCDKGATSWYASAPGGDQRRPNDPSPCPGQPLSEYHTTGINDLGGCALAVAYESDVSKVKPEDFTVFSVNHTCVWTRWTDFQIPAAMPACPNGKCTCAWFWIHTADSGAEQMYMTGFQCNMQGAKSTVPVARSQVPKRCGADPQNNVPAHPGNCTVGAKTPFYWYQAEGNNMFEGTYTPPLYTDLYNFRDGAQNDIFVNSTAVPPSSPTTTSHGVSKRWPGPTPAAARPARRVPALKNGQHARHAWGKHRRISGASDGAF</sequence>
<evidence type="ECO:0000313" key="1">
    <source>
        <dbReference type="EMBL" id="KAI0059260.1"/>
    </source>
</evidence>
<dbReference type="EMBL" id="MU277228">
    <property type="protein sequence ID" value="KAI0059260.1"/>
    <property type="molecule type" value="Genomic_DNA"/>
</dbReference>
<gene>
    <name evidence="1" type="ORF">BV25DRAFT_1918716</name>
</gene>
<accession>A0ACB8ST27</accession>
<evidence type="ECO:0000313" key="2">
    <source>
        <dbReference type="Proteomes" id="UP000814140"/>
    </source>
</evidence>
<name>A0ACB8ST27_9AGAM</name>
<protein>
    <submittedName>
        <fullName evidence="1">Uncharacterized protein</fullName>
    </submittedName>
</protein>
<keyword evidence="2" id="KW-1185">Reference proteome</keyword>
<proteinExistence type="predicted"/>
<comment type="caution">
    <text evidence="1">The sequence shown here is derived from an EMBL/GenBank/DDBJ whole genome shotgun (WGS) entry which is preliminary data.</text>
</comment>